<dbReference type="EMBL" id="LABX01000133">
    <property type="protein sequence ID" value="KMO32591.1"/>
    <property type="molecule type" value="Genomic_DNA"/>
</dbReference>
<evidence type="ECO:0000313" key="2">
    <source>
        <dbReference type="EMBL" id="KMO32591.1"/>
    </source>
</evidence>
<gene>
    <name evidence="2" type="ORF">VP06_17335</name>
</gene>
<name>A0A0J6V1B0_9HYPH</name>
<protein>
    <recommendedName>
        <fullName evidence="1">Tc1-like transposase DDE domain-containing protein</fullName>
    </recommendedName>
</protein>
<dbReference type="Pfam" id="PF13358">
    <property type="entry name" value="DDE_3"/>
    <property type="match status" value="1"/>
</dbReference>
<dbReference type="InterPro" id="IPR047655">
    <property type="entry name" value="Transpos_IS630-like"/>
</dbReference>
<proteinExistence type="predicted"/>
<dbReference type="Gene3D" id="3.30.420.10">
    <property type="entry name" value="Ribonuclease H-like superfamily/Ribonuclease H"/>
    <property type="match status" value="1"/>
</dbReference>
<dbReference type="NCBIfam" id="NF033545">
    <property type="entry name" value="transpos_IS630"/>
    <property type="match status" value="1"/>
</dbReference>
<evidence type="ECO:0000313" key="3">
    <source>
        <dbReference type="Proteomes" id="UP000035929"/>
    </source>
</evidence>
<dbReference type="AlphaFoldDB" id="A0A0J6V1B0"/>
<dbReference type="GO" id="GO:0003676">
    <property type="term" value="F:nucleic acid binding"/>
    <property type="evidence" value="ECO:0007669"/>
    <property type="project" value="InterPro"/>
</dbReference>
<comment type="caution">
    <text evidence="2">The sequence shown here is derived from an EMBL/GenBank/DDBJ whole genome shotgun (WGS) entry which is preliminary data.</text>
</comment>
<reference evidence="2 3" key="1">
    <citation type="submission" date="2015-03" db="EMBL/GenBank/DDBJ databases">
        <title>Genome sequencing of Methylobacterium aquaticum DSM16371 type strain.</title>
        <authorList>
            <person name="Chaudhry V."/>
            <person name="Patil P.B."/>
        </authorList>
    </citation>
    <scope>NUCLEOTIDE SEQUENCE [LARGE SCALE GENOMIC DNA]</scope>
    <source>
        <strain evidence="2 3">DSM 16371</strain>
    </source>
</reference>
<dbReference type="InterPro" id="IPR038717">
    <property type="entry name" value="Tc1-like_DDE_dom"/>
</dbReference>
<dbReference type="InterPro" id="IPR036397">
    <property type="entry name" value="RNaseH_sf"/>
</dbReference>
<dbReference type="PANTHER" id="PTHR46564:SF1">
    <property type="entry name" value="TRANSPOSASE"/>
    <property type="match status" value="1"/>
</dbReference>
<organism evidence="2 3">
    <name type="scientific">Methylobacterium aquaticum</name>
    <dbReference type="NCBI Taxonomy" id="270351"/>
    <lineage>
        <taxon>Bacteria</taxon>
        <taxon>Pseudomonadati</taxon>
        <taxon>Pseudomonadota</taxon>
        <taxon>Alphaproteobacteria</taxon>
        <taxon>Hyphomicrobiales</taxon>
        <taxon>Methylobacteriaceae</taxon>
        <taxon>Methylobacterium</taxon>
    </lineage>
</organism>
<sequence length="188" mass="20951">MKEVREAWFEDQLDLDPERLVFVDETGVNTKMARLRGRAPCGERCRMAVPHGQWASTTLVLGLRSDGLVAPHLRRGAMTGAAFLTYVREELAPTLRPGDTLIMDNLQAHKVAGVREAVAAVGARILYVPAYSPDFNPIEQVFAKIKALLRKAAARSEDALHRTIQRILRCFKPRECRRIIAAAGYDAD</sequence>
<dbReference type="PANTHER" id="PTHR46564">
    <property type="entry name" value="TRANSPOSASE"/>
    <property type="match status" value="1"/>
</dbReference>
<evidence type="ECO:0000259" key="1">
    <source>
        <dbReference type="Pfam" id="PF13358"/>
    </source>
</evidence>
<dbReference type="PATRIC" id="fig|270351.6.peg.1036"/>
<dbReference type="Proteomes" id="UP000035929">
    <property type="component" value="Unassembled WGS sequence"/>
</dbReference>
<accession>A0A0J6V1B0</accession>
<feature type="domain" description="Tc1-like transposase DDE" evidence="1">
    <location>
        <begin position="19"/>
        <end position="160"/>
    </location>
</feature>